<keyword evidence="2" id="KW-1185">Reference proteome</keyword>
<comment type="caution">
    <text evidence="1">The sequence shown here is derived from an EMBL/GenBank/DDBJ whole genome shotgun (WGS) entry which is preliminary data.</text>
</comment>
<evidence type="ECO:0000313" key="1">
    <source>
        <dbReference type="EMBL" id="CAG8515552.1"/>
    </source>
</evidence>
<accession>A0ACA9L7X4</accession>
<protein>
    <submittedName>
        <fullName evidence="1">17633_t:CDS:1</fullName>
    </submittedName>
</protein>
<proteinExistence type="predicted"/>
<feature type="non-terminal residue" evidence="1">
    <location>
        <position position="1"/>
    </location>
</feature>
<dbReference type="EMBL" id="CAJVPW010002920">
    <property type="protein sequence ID" value="CAG8515552.1"/>
    <property type="molecule type" value="Genomic_DNA"/>
</dbReference>
<sequence>AGCEGIYNISALTDGFKKFIVPNELNMKNFHELSQDLYQLD</sequence>
<evidence type="ECO:0000313" key="2">
    <source>
        <dbReference type="Proteomes" id="UP000789366"/>
    </source>
</evidence>
<name>A0ACA9L7X4_9GLOM</name>
<dbReference type="Proteomes" id="UP000789366">
    <property type="component" value="Unassembled WGS sequence"/>
</dbReference>
<gene>
    <name evidence="1" type="ORF">SPELUC_LOCUS3681</name>
</gene>
<reference evidence="1" key="1">
    <citation type="submission" date="2021-06" db="EMBL/GenBank/DDBJ databases">
        <authorList>
            <person name="Kallberg Y."/>
            <person name="Tangrot J."/>
            <person name="Rosling A."/>
        </authorList>
    </citation>
    <scope>NUCLEOTIDE SEQUENCE</scope>
    <source>
        <strain evidence="1">28 12/20/2015</strain>
    </source>
</reference>
<organism evidence="1 2">
    <name type="scientific">Cetraspora pellucida</name>
    <dbReference type="NCBI Taxonomy" id="1433469"/>
    <lineage>
        <taxon>Eukaryota</taxon>
        <taxon>Fungi</taxon>
        <taxon>Fungi incertae sedis</taxon>
        <taxon>Mucoromycota</taxon>
        <taxon>Glomeromycotina</taxon>
        <taxon>Glomeromycetes</taxon>
        <taxon>Diversisporales</taxon>
        <taxon>Gigasporaceae</taxon>
        <taxon>Cetraspora</taxon>
    </lineage>
</organism>